<accession>A0ACC3SCL0</accession>
<evidence type="ECO:0000313" key="2">
    <source>
        <dbReference type="Proteomes" id="UP001320706"/>
    </source>
</evidence>
<gene>
    <name evidence="1" type="ORF">M8818_004215</name>
</gene>
<dbReference type="Proteomes" id="UP001320706">
    <property type="component" value="Unassembled WGS sequence"/>
</dbReference>
<sequence>MEERTDPERLRTWTCMCPSDAAAVRVGCPVGFLKRLGSLLYAERLRKLSYSGDPSIHGPRCQATHLSDGRLRDVNGSASGQDWGCTGNTLHCTCPGSMLQSASWAVILCSFADSSTAHFMLPGEEI</sequence>
<name>A0ACC3SCL0_9PEZI</name>
<dbReference type="EMBL" id="JAMKPW020000020">
    <property type="protein sequence ID" value="KAK8207962.1"/>
    <property type="molecule type" value="Genomic_DNA"/>
</dbReference>
<protein>
    <submittedName>
        <fullName evidence="1">Uncharacterized protein</fullName>
    </submittedName>
</protein>
<keyword evidence="2" id="KW-1185">Reference proteome</keyword>
<organism evidence="1 2">
    <name type="scientific">Zalaria obscura</name>
    <dbReference type="NCBI Taxonomy" id="2024903"/>
    <lineage>
        <taxon>Eukaryota</taxon>
        <taxon>Fungi</taxon>
        <taxon>Dikarya</taxon>
        <taxon>Ascomycota</taxon>
        <taxon>Pezizomycotina</taxon>
        <taxon>Dothideomycetes</taxon>
        <taxon>Dothideomycetidae</taxon>
        <taxon>Dothideales</taxon>
        <taxon>Zalariaceae</taxon>
        <taxon>Zalaria</taxon>
    </lineage>
</organism>
<comment type="caution">
    <text evidence="1">The sequence shown here is derived from an EMBL/GenBank/DDBJ whole genome shotgun (WGS) entry which is preliminary data.</text>
</comment>
<evidence type="ECO:0000313" key="1">
    <source>
        <dbReference type="EMBL" id="KAK8207962.1"/>
    </source>
</evidence>
<reference evidence="1" key="1">
    <citation type="submission" date="2024-02" db="EMBL/GenBank/DDBJ databases">
        <title>Metagenome Assembled Genome of Zalaria obscura JY119.</title>
        <authorList>
            <person name="Vighnesh L."/>
            <person name="Jagadeeshwari U."/>
            <person name="Venkata Ramana C."/>
            <person name="Sasikala C."/>
        </authorList>
    </citation>
    <scope>NUCLEOTIDE SEQUENCE</scope>
    <source>
        <strain evidence="1">JY119</strain>
    </source>
</reference>
<proteinExistence type="predicted"/>